<keyword evidence="2" id="KW-1185">Reference proteome</keyword>
<evidence type="ECO:0000313" key="1">
    <source>
        <dbReference type="EMBL" id="KAK4021415.1"/>
    </source>
</evidence>
<name>A0ABR0A8U7_9CRUS</name>
<dbReference type="Proteomes" id="UP001234178">
    <property type="component" value="Unassembled WGS sequence"/>
</dbReference>
<sequence length="102" mass="11621">MGVYKPTVGELTAEEMLASLTLCIKPQSKTGIRGRNLCLKEESGAALVDYSTKYSILLPADQLLTQRIVWEYHMWNLHIKSERLLPDLRWGDRSHIGHCPIN</sequence>
<accession>A0ABR0A8U7</accession>
<dbReference type="EMBL" id="JAOYFB010000036">
    <property type="protein sequence ID" value="KAK4021415.1"/>
    <property type="molecule type" value="Genomic_DNA"/>
</dbReference>
<evidence type="ECO:0000313" key="2">
    <source>
        <dbReference type="Proteomes" id="UP001234178"/>
    </source>
</evidence>
<proteinExistence type="predicted"/>
<gene>
    <name evidence="1" type="ORF">OUZ56_003332</name>
</gene>
<organism evidence="1 2">
    <name type="scientific">Daphnia magna</name>
    <dbReference type="NCBI Taxonomy" id="35525"/>
    <lineage>
        <taxon>Eukaryota</taxon>
        <taxon>Metazoa</taxon>
        <taxon>Ecdysozoa</taxon>
        <taxon>Arthropoda</taxon>
        <taxon>Crustacea</taxon>
        <taxon>Branchiopoda</taxon>
        <taxon>Diplostraca</taxon>
        <taxon>Cladocera</taxon>
        <taxon>Anomopoda</taxon>
        <taxon>Daphniidae</taxon>
        <taxon>Daphnia</taxon>
    </lineage>
</organism>
<reference evidence="1 2" key="1">
    <citation type="journal article" date="2023" name="Nucleic Acids Res.">
        <title>The hologenome of Daphnia magna reveals possible DNA methylation and microbiome-mediated evolution of the host genome.</title>
        <authorList>
            <person name="Chaturvedi A."/>
            <person name="Li X."/>
            <person name="Dhandapani V."/>
            <person name="Marshall H."/>
            <person name="Kissane S."/>
            <person name="Cuenca-Cambronero M."/>
            <person name="Asole G."/>
            <person name="Calvet F."/>
            <person name="Ruiz-Romero M."/>
            <person name="Marangio P."/>
            <person name="Guigo R."/>
            <person name="Rago D."/>
            <person name="Mirbahai L."/>
            <person name="Eastwood N."/>
            <person name="Colbourne J.K."/>
            <person name="Zhou J."/>
            <person name="Mallon E."/>
            <person name="Orsini L."/>
        </authorList>
    </citation>
    <scope>NUCLEOTIDE SEQUENCE [LARGE SCALE GENOMIC DNA]</scope>
    <source>
        <strain evidence="1">LRV0_1</strain>
    </source>
</reference>
<comment type="caution">
    <text evidence="1">The sequence shown here is derived from an EMBL/GenBank/DDBJ whole genome shotgun (WGS) entry which is preliminary data.</text>
</comment>
<protein>
    <submittedName>
        <fullName evidence="1">Uncharacterized protein</fullName>
    </submittedName>
</protein>